<evidence type="ECO:0000256" key="1">
    <source>
        <dbReference type="SAM" id="MobiDB-lite"/>
    </source>
</evidence>
<keyword evidence="3" id="KW-1185">Reference proteome</keyword>
<evidence type="ECO:0000313" key="2">
    <source>
        <dbReference type="EMBL" id="KAJ2935292.1"/>
    </source>
</evidence>
<feature type="non-terminal residue" evidence="2">
    <location>
        <position position="156"/>
    </location>
</feature>
<feature type="compositionally biased region" description="Polar residues" evidence="1">
    <location>
        <begin position="47"/>
        <end position="57"/>
    </location>
</feature>
<reference evidence="2" key="1">
    <citation type="submission" date="2022-06" db="EMBL/GenBank/DDBJ databases">
        <title>Genome Sequence of Candolleomyces eurysporus.</title>
        <authorList>
            <person name="Buettner E."/>
        </authorList>
    </citation>
    <scope>NUCLEOTIDE SEQUENCE</scope>
    <source>
        <strain evidence="2">VTCC 930004</strain>
    </source>
</reference>
<accession>A0A9W8JIW4</accession>
<feature type="region of interest" description="Disordered" evidence="1">
    <location>
        <begin position="47"/>
        <end position="66"/>
    </location>
</feature>
<dbReference type="AlphaFoldDB" id="A0A9W8JIW4"/>
<name>A0A9W8JIW4_9AGAR</name>
<comment type="caution">
    <text evidence="2">The sequence shown here is derived from an EMBL/GenBank/DDBJ whole genome shotgun (WGS) entry which is preliminary data.</text>
</comment>
<gene>
    <name evidence="2" type="ORF">H1R20_g1801</name>
</gene>
<evidence type="ECO:0000313" key="3">
    <source>
        <dbReference type="Proteomes" id="UP001140091"/>
    </source>
</evidence>
<proteinExistence type="predicted"/>
<dbReference type="EMBL" id="JANBPK010000637">
    <property type="protein sequence ID" value="KAJ2935292.1"/>
    <property type="molecule type" value="Genomic_DNA"/>
</dbReference>
<organism evidence="2 3">
    <name type="scientific">Candolleomyces eurysporus</name>
    <dbReference type="NCBI Taxonomy" id="2828524"/>
    <lineage>
        <taxon>Eukaryota</taxon>
        <taxon>Fungi</taxon>
        <taxon>Dikarya</taxon>
        <taxon>Basidiomycota</taxon>
        <taxon>Agaricomycotina</taxon>
        <taxon>Agaricomycetes</taxon>
        <taxon>Agaricomycetidae</taxon>
        <taxon>Agaricales</taxon>
        <taxon>Agaricineae</taxon>
        <taxon>Psathyrellaceae</taxon>
        <taxon>Candolleomyces</taxon>
    </lineage>
</organism>
<protein>
    <submittedName>
        <fullName evidence="2">Uncharacterized protein</fullName>
    </submittedName>
</protein>
<dbReference type="Proteomes" id="UP001140091">
    <property type="component" value="Unassembled WGS sequence"/>
</dbReference>
<dbReference type="OrthoDB" id="2963168at2759"/>
<sequence length="156" mass="17435">MARIAAWAGEARGCGRREDIDVDRPCGSSPGLKTVRFSRLPHAYSTTSRRWTPQDTHALQDGSAVDRPRLPDIPPVRIFSRMNVYRLISGRLQPGKRPIDPIIDFLSCLWEYIEYWVTKDIGAVAAQHGGGLAHDSSGLDRERLRKDARLTIATAL</sequence>